<dbReference type="Gene3D" id="1.10.3210.10">
    <property type="entry name" value="Hypothetical protein af1432"/>
    <property type="match status" value="1"/>
</dbReference>
<dbReference type="Proteomes" id="UP000543804">
    <property type="component" value="Unassembled WGS sequence"/>
</dbReference>
<dbReference type="InterPro" id="IPR006674">
    <property type="entry name" value="HD_domain"/>
</dbReference>
<sequence>MQQLLREMHTWMTAYMKSFYTADKEVMQGILIKETHTGYVTANMVALAKHLGLDAHGRQLAEIMGLFHDVGRFRQYSLYKTFNDAQSEDHAALALKVLAELPLMRRLAAEDRALVRFAIKNHNKKAIEPTEDARSLLFAKMLRDADKLDIYRVLAPYLSASGAEAAPNFVASLRSQDVSPAFVRALVEGRQADYHAIRTHGDRKVVRLLWVYDIYFSWTMREIARKGYIDKVIHALPHGRELTLGFVRVKSYVAAKCAQEDVPVSCEMAVREHRLPDIERISQ</sequence>
<dbReference type="AlphaFoldDB" id="A0A848B821"/>
<dbReference type="RefSeq" id="WP_081626332.1">
    <property type="nucleotide sequence ID" value="NZ_JABAFA010000002.1"/>
</dbReference>
<dbReference type="Pfam" id="PF01966">
    <property type="entry name" value="HD"/>
    <property type="match status" value="1"/>
</dbReference>
<dbReference type="SUPFAM" id="SSF109604">
    <property type="entry name" value="HD-domain/PDEase-like"/>
    <property type="match status" value="1"/>
</dbReference>
<dbReference type="InterPro" id="IPR003607">
    <property type="entry name" value="HD/PDEase_dom"/>
</dbReference>
<keyword evidence="3" id="KW-1185">Reference proteome</keyword>
<dbReference type="CDD" id="cd00077">
    <property type="entry name" value="HDc"/>
    <property type="match status" value="1"/>
</dbReference>
<gene>
    <name evidence="2" type="ORF">HF878_01755</name>
</gene>
<name>A0A848B821_9FIRM</name>
<organism evidence="2 3">
    <name type="scientific">Selenomonas bovis</name>
    <dbReference type="NCBI Taxonomy" id="416586"/>
    <lineage>
        <taxon>Bacteria</taxon>
        <taxon>Bacillati</taxon>
        <taxon>Bacillota</taxon>
        <taxon>Negativicutes</taxon>
        <taxon>Selenomonadales</taxon>
        <taxon>Selenomonadaceae</taxon>
        <taxon>Selenomonas</taxon>
    </lineage>
</organism>
<reference evidence="2 3" key="1">
    <citation type="submission" date="2020-04" db="EMBL/GenBank/DDBJ databases">
        <authorList>
            <person name="Hitch T.C.A."/>
            <person name="Wylensek D."/>
            <person name="Clavel T."/>
        </authorList>
    </citation>
    <scope>NUCLEOTIDE SEQUENCE [LARGE SCALE GENOMIC DNA]</scope>
    <source>
        <strain evidence="2 3">PG-130-P53-12</strain>
    </source>
</reference>
<comment type="caution">
    <text evidence="2">The sequence shown here is derived from an EMBL/GenBank/DDBJ whole genome shotgun (WGS) entry which is preliminary data.</text>
</comment>
<dbReference type="EMBL" id="JABAFA010000002">
    <property type="protein sequence ID" value="NMD98214.1"/>
    <property type="molecule type" value="Genomic_DNA"/>
</dbReference>
<feature type="domain" description="HD" evidence="1">
    <location>
        <begin position="33"/>
        <end position="151"/>
    </location>
</feature>
<accession>A0A848B821</accession>
<evidence type="ECO:0000259" key="1">
    <source>
        <dbReference type="PROSITE" id="PS51831"/>
    </source>
</evidence>
<evidence type="ECO:0000313" key="3">
    <source>
        <dbReference type="Proteomes" id="UP000543804"/>
    </source>
</evidence>
<protein>
    <submittedName>
        <fullName evidence="2">HD domain-containing protein</fullName>
    </submittedName>
</protein>
<dbReference type="PROSITE" id="PS51831">
    <property type="entry name" value="HD"/>
    <property type="match status" value="1"/>
</dbReference>
<evidence type="ECO:0000313" key="2">
    <source>
        <dbReference type="EMBL" id="NMD98214.1"/>
    </source>
</evidence>
<proteinExistence type="predicted"/>